<name>A0A1I6I3U7_9EURY</name>
<dbReference type="SUPFAM" id="SSF50475">
    <property type="entry name" value="FMN-binding split barrel"/>
    <property type="match status" value="1"/>
</dbReference>
<reference evidence="2" key="1">
    <citation type="submission" date="2016-10" db="EMBL/GenBank/DDBJ databases">
        <authorList>
            <person name="Varghese N."/>
            <person name="Submissions S."/>
        </authorList>
    </citation>
    <scope>NUCLEOTIDE SEQUENCE [LARGE SCALE GENOMIC DNA]</scope>
    <source>
        <strain evidence="2">CGMCC 1.7736</strain>
    </source>
</reference>
<evidence type="ECO:0008006" key="3">
    <source>
        <dbReference type="Google" id="ProtNLM"/>
    </source>
</evidence>
<evidence type="ECO:0000313" key="1">
    <source>
        <dbReference type="EMBL" id="SFR61329.1"/>
    </source>
</evidence>
<proteinExistence type="predicted"/>
<dbReference type="AlphaFoldDB" id="A0A1I6I3U7"/>
<dbReference type="Pfam" id="PF12900">
    <property type="entry name" value="Pyridox_ox_2"/>
    <property type="match status" value="1"/>
</dbReference>
<protein>
    <recommendedName>
        <fullName evidence="3">Pyridoxamine 5'-phosphate oxidase</fullName>
    </recommendedName>
</protein>
<dbReference type="EMBL" id="FOYT01000002">
    <property type="protein sequence ID" value="SFR61329.1"/>
    <property type="molecule type" value="Genomic_DNA"/>
</dbReference>
<evidence type="ECO:0000313" key="2">
    <source>
        <dbReference type="Proteomes" id="UP000198531"/>
    </source>
</evidence>
<dbReference type="Proteomes" id="UP000198531">
    <property type="component" value="Unassembled WGS sequence"/>
</dbReference>
<organism evidence="1 2">
    <name type="scientific">Halogeometricum rufum</name>
    <dbReference type="NCBI Taxonomy" id="553469"/>
    <lineage>
        <taxon>Archaea</taxon>
        <taxon>Methanobacteriati</taxon>
        <taxon>Methanobacteriota</taxon>
        <taxon>Stenosarchaea group</taxon>
        <taxon>Halobacteria</taxon>
        <taxon>Halobacteriales</taxon>
        <taxon>Haloferacaceae</taxon>
        <taxon>Halogeometricum</taxon>
    </lineage>
</organism>
<dbReference type="Gene3D" id="2.30.110.10">
    <property type="entry name" value="Electron Transport, Fmn-binding Protein, Chain A"/>
    <property type="match status" value="1"/>
</dbReference>
<dbReference type="STRING" id="553469.SAMN04487947_2822"/>
<sequence length="155" mass="17503">MSSNPYAQFSGVPMDQRDIDALLKGRGHGVVSLCRDGEPYSLPISFGYDGDAVYFGFLEDTPNPTKMEFIRDGATARLLVTDIRDRFEWQSVAVTGTVRALDRDGDEWDDFVETLDDNAWFMAAFEQSDAIDSLSGWKLQVEELRGIEQKEEAYE</sequence>
<dbReference type="InterPro" id="IPR024747">
    <property type="entry name" value="Pyridox_Oxase-rel"/>
</dbReference>
<dbReference type="InterPro" id="IPR012349">
    <property type="entry name" value="Split_barrel_FMN-bd"/>
</dbReference>
<accession>A0A1I6I3U7</accession>
<gene>
    <name evidence="1" type="ORF">SAMN04487947_2822</name>
</gene>
<keyword evidence="2" id="KW-1185">Reference proteome</keyword>